<evidence type="ECO:0000256" key="1">
    <source>
        <dbReference type="SAM" id="Phobius"/>
    </source>
</evidence>
<organism evidence="2 3">
    <name type="scientific">Actinomadura sediminis</name>
    <dbReference type="NCBI Taxonomy" id="1038904"/>
    <lineage>
        <taxon>Bacteria</taxon>
        <taxon>Bacillati</taxon>
        <taxon>Actinomycetota</taxon>
        <taxon>Actinomycetes</taxon>
        <taxon>Streptosporangiales</taxon>
        <taxon>Thermomonosporaceae</taxon>
        <taxon>Actinomadura</taxon>
    </lineage>
</organism>
<dbReference type="Proteomes" id="UP001596972">
    <property type="component" value="Unassembled WGS sequence"/>
</dbReference>
<comment type="caution">
    <text evidence="2">The sequence shown here is derived from an EMBL/GenBank/DDBJ whole genome shotgun (WGS) entry which is preliminary data.</text>
</comment>
<dbReference type="EMBL" id="JBHTJA010000019">
    <property type="protein sequence ID" value="MFD0901322.1"/>
    <property type="molecule type" value="Genomic_DNA"/>
</dbReference>
<keyword evidence="1" id="KW-0812">Transmembrane</keyword>
<feature type="transmembrane region" description="Helical" evidence="1">
    <location>
        <begin position="102"/>
        <end position="122"/>
    </location>
</feature>
<name>A0ABW3EPE3_9ACTN</name>
<sequence length="326" mass="33956">MLRARAVAFTILGTCVAALLFWPVVITYTLAAGEKATASVTRCVKTTNGKRHNLSCTGTWRTEGGETGSGEIYGLDKDDAGTDVPVRVGPMGPYGGGFGGNWVYYLTLVPLLIAPGIAIWALRVSFGPGRKLAESLLAEPAGGTLLVVTPKRVDHANGLPLATLGPPGPPPPGYRPVEIPGRALRAGGRSPLDAAAGVNRDRSEFRPLESPGGEPLAVVEHRSAEGREPDHVLLDPSGATRALVRRISAGPARYALIGPDGTPLGSAEPTGGRLSGSLRVTDAGGVTVATIAHTGRRCVVRVEDAAPRVYRDIAIVLVFAQYHTAD</sequence>
<dbReference type="RefSeq" id="WP_378298541.1">
    <property type="nucleotide sequence ID" value="NZ_JBHTJA010000019.1"/>
</dbReference>
<evidence type="ECO:0008006" key="4">
    <source>
        <dbReference type="Google" id="ProtNLM"/>
    </source>
</evidence>
<gene>
    <name evidence="2" type="ORF">ACFQ11_13050</name>
</gene>
<keyword evidence="1" id="KW-1133">Transmembrane helix</keyword>
<keyword evidence="1" id="KW-0472">Membrane</keyword>
<evidence type="ECO:0000313" key="3">
    <source>
        <dbReference type="Proteomes" id="UP001596972"/>
    </source>
</evidence>
<proteinExistence type="predicted"/>
<evidence type="ECO:0000313" key="2">
    <source>
        <dbReference type="EMBL" id="MFD0901322.1"/>
    </source>
</evidence>
<accession>A0ABW3EPE3</accession>
<feature type="transmembrane region" description="Helical" evidence="1">
    <location>
        <begin position="7"/>
        <end position="31"/>
    </location>
</feature>
<reference evidence="3" key="1">
    <citation type="journal article" date="2019" name="Int. J. Syst. Evol. Microbiol.">
        <title>The Global Catalogue of Microorganisms (GCM) 10K type strain sequencing project: providing services to taxonomists for standard genome sequencing and annotation.</title>
        <authorList>
            <consortium name="The Broad Institute Genomics Platform"/>
            <consortium name="The Broad Institute Genome Sequencing Center for Infectious Disease"/>
            <person name="Wu L."/>
            <person name="Ma J."/>
        </authorList>
    </citation>
    <scope>NUCLEOTIDE SEQUENCE [LARGE SCALE GENOMIC DNA]</scope>
    <source>
        <strain evidence="3">JCM 31202</strain>
    </source>
</reference>
<keyword evidence="3" id="KW-1185">Reference proteome</keyword>
<protein>
    <recommendedName>
        <fullName evidence="4">DUF3592 domain-containing protein</fullName>
    </recommendedName>
</protein>